<dbReference type="InterPro" id="IPR046848">
    <property type="entry name" value="E_motif"/>
</dbReference>
<keyword evidence="5" id="KW-1185">Reference proteome</keyword>
<name>A0AAN8VHM2_9MAGN</name>
<comment type="caution">
    <text evidence="4">The sequence shown here is derived from an EMBL/GenBank/DDBJ whole genome shotgun (WGS) entry which is preliminary data.</text>
</comment>
<organism evidence="4 5">
    <name type="scientific">Dillenia turbinata</name>
    <dbReference type="NCBI Taxonomy" id="194707"/>
    <lineage>
        <taxon>Eukaryota</taxon>
        <taxon>Viridiplantae</taxon>
        <taxon>Streptophyta</taxon>
        <taxon>Embryophyta</taxon>
        <taxon>Tracheophyta</taxon>
        <taxon>Spermatophyta</taxon>
        <taxon>Magnoliopsida</taxon>
        <taxon>eudicotyledons</taxon>
        <taxon>Gunneridae</taxon>
        <taxon>Pentapetalae</taxon>
        <taxon>Dilleniales</taxon>
        <taxon>Dilleniaceae</taxon>
        <taxon>Dillenia</taxon>
    </lineage>
</organism>
<keyword evidence="1" id="KW-0677">Repeat</keyword>
<feature type="repeat" description="PPR" evidence="3">
    <location>
        <begin position="346"/>
        <end position="380"/>
    </location>
</feature>
<dbReference type="FunFam" id="1.25.40.10:FF:000681">
    <property type="entry name" value="Pentatricopeptide repeat-containing protein"/>
    <property type="match status" value="1"/>
</dbReference>
<comment type="similarity">
    <text evidence="2">Belongs to the PPR family. PCMP-E subfamily.</text>
</comment>
<dbReference type="NCBIfam" id="TIGR00756">
    <property type="entry name" value="PPR"/>
    <property type="match status" value="4"/>
</dbReference>
<gene>
    <name evidence="4" type="ORF">RJ641_004045</name>
</gene>
<reference evidence="4 5" key="1">
    <citation type="submission" date="2023-12" db="EMBL/GenBank/DDBJ databases">
        <title>A high-quality genome assembly for Dillenia turbinata (Dilleniales).</title>
        <authorList>
            <person name="Chanderbali A."/>
        </authorList>
    </citation>
    <scope>NUCLEOTIDE SEQUENCE [LARGE SCALE GENOMIC DNA]</scope>
    <source>
        <strain evidence="4">LSX21</strain>
        <tissue evidence="4">Leaf</tissue>
    </source>
</reference>
<dbReference type="Pfam" id="PF13041">
    <property type="entry name" value="PPR_2"/>
    <property type="match status" value="1"/>
</dbReference>
<evidence type="ECO:0000256" key="1">
    <source>
        <dbReference type="ARBA" id="ARBA00022737"/>
    </source>
</evidence>
<dbReference type="Proteomes" id="UP001370490">
    <property type="component" value="Unassembled WGS sequence"/>
</dbReference>
<evidence type="ECO:0000313" key="5">
    <source>
        <dbReference type="Proteomes" id="UP001370490"/>
    </source>
</evidence>
<dbReference type="PROSITE" id="PS51375">
    <property type="entry name" value="PPR"/>
    <property type="match status" value="3"/>
</dbReference>
<dbReference type="InterPro" id="IPR046960">
    <property type="entry name" value="PPR_At4g14850-like_plant"/>
</dbReference>
<dbReference type="FunFam" id="1.25.40.10:FF:000196">
    <property type="entry name" value="Pentatricopeptide repeat-containing protein At4g14850"/>
    <property type="match status" value="2"/>
</dbReference>
<proteinExistence type="inferred from homology"/>
<dbReference type="InterPro" id="IPR011990">
    <property type="entry name" value="TPR-like_helical_dom_sf"/>
</dbReference>
<dbReference type="FunFam" id="1.25.40.10:FF:000090">
    <property type="entry name" value="Pentatricopeptide repeat-containing protein, chloroplastic"/>
    <property type="match status" value="1"/>
</dbReference>
<evidence type="ECO:0000256" key="2">
    <source>
        <dbReference type="ARBA" id="ARBA00061659"/>
    </source>
</evidence>
<feature type="repeat" description="PPR" evidence="3">
    <location>
        <begin position="74"/>
        <end position="108"/>
    </location>
</feature>
<feature type="non-terminal residue" evidence="4">
    <location>
        <position position="588"/>
    </location>
</feature>
<dbReference type="InterPro" id="IPR002885">
    <property type="entry name" value="PPR_rpt"/>
</dbReference>
<protein>
    <submittedName>
        <fullName evidence="4">Pentatricopeptide repeat</fullName>
    </submittedName>
</protein>
<dbReference type="GO" id="GO:0003723">
    <property type="term" value="F:RNA binding"/>
    <property type="evidence" value="ECO:0007669"/>
    <property type="project" value="InterPro"/>
</dbReference>
<dbReference type="PANTHER" id="PTHR47926">
    <property type="entry name" value="PENTATRICOPEPTIDE REPEAT-CONTAINING PROTEIN"/>
    <property type="match status" value="1"/>
</dbReference>
<dbReference type="Pfam" id="PF01535">
    <property type="entry name" value="PPR"/>
    <property type="match status" value="4"/>
</dbReference>
<feature type="repeat" description="PPR" evidence="3">
    <location>
        <begin position="276"/>
        <end position="310"/>
    </location>
</feature>
<evidence type="ECO:0000256" key="3">
    <source>
        <dbReference type="PROSITE-ProRule" id="PRU00708"/>
    </source>
</evidence>
<dbReference type="AlphaFoldDB" id="A0AAN8VHM2"/>
<dbReference type="Gene3D" id="1.25.40.10">
    <property type="entry name" value="Tetratricopeptide repeat domain"/>
    <property type="match status" value="5"/>
</dbReference>
<dbReference type="GO" id="GO:0009451">
    <property type="term" value="P:RNA modification"/>
    <property type="evidence" value="ECO:0007669"/>
    <property type="project" value="InterPro"/>
</dbReference>
<evidence type="ECO:0000313" key="4">
    <source>
        <dbReference type="EMBL" id="KAK6929951.1"/>
    </source>
</evidence>
<sequence>MSSLTRTPNALASLLESAISARSTLLGRATHTLIIKNLQPHIPSFLHNHLINFYSKLDLPNSALLSLSLTPSPSVVSFTSLISGLVQNGHFTSSLTHFTNMLRLSIFPNDFTFPCVLKASATLRNPITGKQLHGVAIKVGLDKDIFVGCSVFDMYGKTGLGCDAMKVFDEMPDRNVAMWNAYISNSVLERNPRHAIFGFVEFLKAGGGPNEITFCGFLNACSDMIDLLVGRQLHGFVIRYGYIMNVSVCNGLIDFYGKCKRVEEAEMIFRETCERNAVSWCSMIAAYVQNDEEEKACVTFLRARKEGIVPSDFMVSSALSACAGLSGLELGRSVHALAVKGCIEGNIFVASSLVDMYGKSGSIEDAERAFDEMPERNLVSWNAMIGGYAHQGYADMALSLFEEMTCGLDQVVPNYVTLVCVLTACSRAGAVKVGMEIFESMRWRYRIEPGTEHYACVADMLGRAGLVERAYEFIKMMPICPSISVWGALLNACRVYGKPKLGKIAAENLFELDPQDPGNHVLLSNMFAAAGRWEEATLVRKKMENVGIKKNTGCSWVTIKNEMSIRVQASPAPYSGASQALVFSKSSK</sequence>
<dbReference type="EMBL" id="JBAMMX010000012">
    <property type="protein sequence ID" value="KAK6929951.1"/>
    <property type="molecule type" value="Genomic_DNA"/>
</dbReference>
<dbReference type="PANTHER" id="PTHR47926:SF398">
    <property type="entry name" value="PENTATRICOPEPTIDE REPEAT-CONTAINING PROTEIN"/>
    <property type="match status" value="1"/>
</dbReference>
<accession>A0AAN8VHM2</accession>
<dbReference type="Pfam" id="PF20431">
    <property type="entry name" value="E_motif"/>
    <property type="match status" value="1"/>
</dbReference>